<name>A0ABT8SW66_9HYPH</name>
<dbReference type="RefSeq" id="WP_302076844.1">
    <property type="nucleotide sequence ID" value="NZ_JAUKWQ010000003.1"/>
</dbReference>
<dbReference type="Pfam" id="PF01527">
    <property type="entry name" value="HTH_Tnp_1"/>
    <property type="match status" value="1"/>
</dbReference>
<keyword evidence="3" id="KW-1185">Reference proteome</keyword>
<organism evidence="2 3">
    <name type="scientific">Rhizobium oryzicola</name>
    <dbReference type="NCBI Taxonomy" id="1232668"/>
    <lineage>
        <taxon>Bacteria</taxon>
        <taxon>Pseudomonadati</taxon>
        <taxon>Pseudomonadota</taxon>
        <taxon>Alphaproteobacteria</taxon>
        <taxon>Hyphomicrobiales</taxon>
        <taxon>Rhizobiaceae</taxon>
        <taxon>Rhizobium/Agrobacterium group</taxon>
        <taxon>Rhizobium</taxon>
    </lineage>
</organism>
<reference evidence="2" key="1">
    <citation type="journal article" date="2015" name="Int. J. Syst. Evol. Microbiol.">
        <title>Rhizobium oryzicola sp. nov., potential plant-growth-promoting endophytic bacteria isolated from rice roots.</title>
        <authorList>
            <person name="Zhang X.X."/>
            <person name="Gao J.S."/>
            <person name="Cao Y.H."/>
            <person name="Sheirdil R.A."/>
            <person name="Wang X.C."/>
            <person name="Zhang L."/>
        </authorList>
    </citation>
    <scope>NUCLEOTIDE SEQUENCE</scope>
    <source>
        <strain evidence="2">05753</strain>
    </source>
</reference>
<dbReference type="Proteomes" id="UP001169006">
    <property type="component" value="Unassembled WGS sequence"/>
</dbReference>
<comment type="caution">
    <text evidence="2">The sequence shown here is derived from an EMBL/GenBank/DDBJ whole genome shotgun (WGS) entry which is preliminary data.</text>
</comment>
<protein>
    <submittedName>
        <fullName evidence="2">Transposase</fullName>
    </submittedName>
</protein>
<evidence type="ECO:0000313" key="3">
    <source>
        <dbReference type="Proteomes" id="UP001169006"/>
    </source>
</evidence>
<feature type="region of interest" description="Disordered" evidence="1">
    <location>
        <begin position="113"/>
        <end position="142"/>
    </location>
</feature>
<reference evidence="2" key="2">
    <citation type="submission" date="2023-07" db="EMBL/GenBank/DDBJ databases">
        <authorList>
            <person name="Sun H."/>
        </authorList>
    </citation>
    <scope>NUCLEOTIDE SEQUENCE</scope>
    <source>
        <strain evidence="2">05753</strain>
    </source>
</reference>
<dbReference type="SUPFAM" id="SSF48295">
    <property type="entry name" value="TrpR-like"/>
    <property type="match status" value="1"/>
</dbReference>
<accession>A0ABT8SW66</accession>
<sequence>MNNGSFPTETSLEFLTTRKPGREVHRHWSDETKAKIVSESFRLGATVKEVAQGYGLRANSLSTWRTMARQGNLLVIDPTSYELGSPANPARFSPIPYQRPKSLDQILASVKALPPKDNERTSDSVDYGLNRVPEMVRSVSGP</sequence>
<dbReference type="InterPro" id="IPR002514">
    <property type="entry name" value="Transposase_8"/>
</dbReference>
<dbReference type="InterPro" id="IPR010921">
    <property type="entry name" value="Trp_repressor/repl_initiator"/>
</dbReference>
<evidence type="ECO:0000313" key="2">
    <source>
        <dbReference type="EMBL" id="MDO1582673.1"/>
    </source>
</evidence>
<dbReference type="EMBL" id="JAUKWQ010000003">
    <property type="protein sequence ID" value="MDO1582673.1"/>
    <property type="molecule type" value="Genomic_DNA"/>
</dbReference>
<gene>
    <name evidence="2" type="ORF">Q2T52_11330</name>
</gene>
<proteinExistence type="predicted"/>
<evidence type="ECO:0000256" key="1">
    <source>
        <dbReference type="SAM" id="MobiDB-lite"/>
    </source>
</evidence>
<feature type="compositionally biased region" description="Basic and acidic residues" evidence="1">
    <location>
        <begin position="114"/>
        <end position="123"/>
    </location>
</feature>